<feature type="domain" description="Transglycosylase SLT" evidence="1">
    <location>
        <begin position="8"/>
        <end position="241"/>
    </location>
</feature>
<dbReference type="AlphaFoldDB" id="A0A9W6IW96"/>
<proteinExistence type="predicted"/>
<dbReference type="EMBL" id="BSFF01000010">
    <property type="protein sequence ID" value="GLK57782.1"/>
    <property type="molecule type" value="Genomic_DNA"/>
</dbReference>
<reference evidence="2" key="1">
    <citation type="journal article" date="2014" name="Int. J. Syst. Evol. Microbiol.">
        <title>Complete genome sequence of Corynebacterium casei LMG S-19264T (=DSM 44701T), isolated from a smear-ripened cheese.</title>
        <authorList>
            <consortium name="US DOE Joint Genome Institute (JGI-PGF)"/>
            <person name="Walter F."/>
            <person name="Albersmeier A."/>
            <person name="Kalinowski J."/>
            <person name="Ruckert C."/>
        </authorList>
    </citation>
    <scope>NUCLEOTIDE SEQUENCE</scope>
    <source>
        <strain evidence="2">VKM B-1606</strain>
    </source>
</reference>
<dbReference type="GO" id="GO:0008933">
    <property type="term" value="F:peptidoglycan lytic transglycosylase activity"/>
    <property type="evidence" value="ECO:0007669"/>
    <property type="project" value="TreeGrafter"/>
</dbReference>
<dbReference type="Proteomes" id="UP001143400">
    <property type="component" value="Unassembled WGS sequence"/>
</dbReference>
<dbReference type="InterPro" id="IPR031304">
    <property type="entry name" value="SLT_2"/>
</dbReference>
<accession>A0A9W6IW96</accession>
<organism evidence="2 5">
    <name type="scientific">Methylopila capsulata</name>
    <dbReference type="NCBI Taxonomy" id="61654"/>
    <lineage>
        <taxon>Bacteria</taxon>
        <taxon>Pseudomonadati</taxon>
        <taxon>Pseudomonadota</taxon>
        <taxon>Alphaproteobacteria</taxon>
        <taxon>Hyphomicrobiales</taxon>
        <taxon>Methylopilaceae</taxon>
        <taxon>Methylopila</taxon>
    </lineage>
</organism>
<sequence length="318" mass="34332">MAEANFAALVKEGRAELVKWKAALDQIEKRFGVPREIVAAIWARESRFGRASIPYSAVRALATEAFMGARKEQFFPELVAALKILEGDHVSLAAMKSSWAGAMGQPQFLPSKYLENAVDMDGDGRRDIWASVPDSLGSIANYLRKHGWAPGRAWGVEVELPAEVACTLEGPDQGLTVAQWAAAGVRPKPGGAFTKDAGRKLFLLNPAGRSGPAFLVSENFYVLKEYNESDLYALFVGHLADRFGAGRPIAGSWTAPKGFDRTDVAAMQRRLEGQGHDVGTADGLVGFRTRVAIGRWQVGKGQAPTCYPDAGLVKTVGR</sequence>
<dbReference type="InterPro" id="IPR011970">
    <property type="entry name" value="MltB_2"/>
</dbReference>
<comment type="caution">
    <text evidence="2">The sequence shown here is derived from an EMBL/GenBank/DDBJ whole genome shotgun (WGS) entry which is preliminary data.</text>
</comment>
<dbReference type="Gene3D" id="1.10.530.10">
    <property type="match status" value="1"/>
</dbReference>
<name>A0A9W6IW96_9HYPH</name>
<reference evidence="3 4" key="2">
    <citation type="submission" date="2021-01" db="EMBL/GenBank/DDBJ databases">
        <title>Genomic Encyclopedia of Type Strains, Phase IV (KMG-IV): sequencing the most valuable type-strain genomes for metagenomic binning, comparative biology and taxonomic classification.</title>
        <authorList>
            <person name="Goeker M."/>
        </authorList>
    </citation>
    <scope>NUCLEOTIDE SEQUENCE [LARGE SCALE GENOMIC DNA]</scope>
    <source>
        <strain evidence="3 4">DSM 6130</strain>
    </source>
</reference>
<dbReference type="PANTHER" id="PTHR30163">
    <property type="entry name" value="MEMBRANE-BOUND LYTIC MUREIN TRANSGLYCOSYLASE B"/>
    <property type="match status" value="1"/>
</dbReference>
<evidence type="ECO:0000313" key="2">
    <source>
        <dbReference type="EMBL" id="GLK57782.1"/>
    </source>
</evidence>
<evidence type="ECO:0000313" key="3">
    <source>
        <dbReference type="EMBL" id="MBM7853006.1"/>
    </source>
</evidence>
<dbReference type="InterPro" id="IPR036365">
    <property type="entry name" value="PGBD-like_sf"/>
</dbReference>
<dbReference type="Pfam" id="PF13406">
    <property type="entry name" value="SLT_2"/>
    <property type="match status" value="1"/>
</dbReference>
<dbReference type="GO" id="GO:0009253">
    <property type="term" value="P:peptidoglycan catabolic process"/>
    <property type="evidence" value="ECO:0007669"/>
    <property type="project" value="TreeGrafter"/>
</dbReference>
<dbReference type="EMBL" id="JAFBCY010000004">
    <property type="protein sequence ID" value="MBM7853006.1"/>
    <property type="molecule type" value="Genomic_DNA"/>
</dbReference>
<evidence type="ECO:0000313" key="5">
    <source>
        <dbReference type="Proteomes" id="UP001143400"/>
    </source>
</evidence>
<dbReference type="InterPro" id="IPR043426">
    <property type="entry name" value="MltB-like"/>
</dbReference>
<dbReference type="SUPFAM" id="SSF53955">
    <property type="entry name" value="Lysozyme-like"/>
    <property type="match status" value="1"/>
</dbReference>
<protein>
    <submittedName>
        <fullName evidence="3">Lytic murein transglycosylase</fullName>
    </submittedName>
</protein>
<reference evidence="2" key="3">
    <citation type="submission" date="2023-01" db="EMBL/GenBank/DDBJ databases">
        <authorList>
            <person name="Sun Q."/>
            <person name="Evtushenko L."/>
        </authorList>
    </citation>
    <scope>NUCLEOTIDE SEQUENCE</scope>
    <source>
        <strain evidence="2">VKM B-1606</strain>
    </source>
</reference>
<dbReference type="SUPFAM" id="SSF47090">
    <property type="entry name" value="PGBD-like"/>
    <property type="match status" value="1"/>
</dbReference>
<dbReference type="Proteomes" id="UP000758856">
    <property type="component" value="Unassembled WGS sequence"/>
</dbReference>
<dbReference type="InterPro" id="IPR023346">
    <property type="entry name" value="Lysozyme-like_dom_sf"/>
</dbReference>
<evidence type="ECO:0000259" key="1">
    <source>
        <dbReference type="Pfam" id="PF13406"/>
    </source>
</evidence>
<evidence type="ECO:0000313" key="4">
    <source>
        <dbReference type="Proteomes" id="UP000758856"/>
    </source>
</evidence>
<dbReference type="NCBIfam" id="TIGR02283">
    <property type="entry name" value="MltB_2"/>
    <property type="match status" value="1"/>
</dbReference>
<dbReference type="PANTHER" id="PTHR30163:SF8">
    <property type="entry name" value="LYTIC MUREIN TRANSGLYCOSYLASE"/>
    <property type="match status" value="1"/>
</dbReference>
<keyword evidence="4" id="KW-1185">Reference proteome</keyword>
<dbReference type="Gene3D" id="1.10.8.350">
    <property type="entry name" value="Bacterial muramidase"/>
    <property type="match status" value="1"/>
</dbReference>
<gene>
    <name evidence="2" type="ORF">GCM10008170_38020</name>
    <name evidence="3" type="ORF">JOD31_003257</name>
</gene>